<evidence type="ECO:0000313" key="1">
    <source>
        <dbReference type="EMBL" id="RRC97931.1"/>
    </source>
</evidence>
<dbReference type="EMBL" id="RQXV01000009">
    <property type="protein sequence ID" value="RRC97931.1"/>
    <property type="molecule type" value="Genomic_DNA"/>
</dbReference>
<accession>A0A3P1SKX9</accession>
<reference evidence="1 2" key="1">
    <citation type="submission" date="2018-11" db="EMBL/GenBank/DDBJ databases">
        <title>The draft genome sequence of Amphritea balenae JAMM 1525T.</title>
        <authorList>
            <person name="Fang Z."/>
            <person name="Zhang Y."/>
            <person name="Han X."/>
        </authorList>
    </citation>
    <scope>NUCLEOTIDE SEQUENCE [LARGE SCALE GENOMIC DNA]</scope>
    <source>
        <strain evidence="1 2">JAMM 1525</strain>
    </source>
</reference>
<dbReference type="Pfam" id="PF05708">
    <property type="entry name" value="Peptidase_C92"/>
    <property type="match status" value="1"/>
</dbReference>
<dbReference type="InterPro" id="IPR038765">
    <property type="entry name" value="Papain-like_cys_pep_sf"/>
</dbReference>
<dbReference type="RefSeq" id="WP_124927025.1">
    <property type="nucleotide sequence ID" value="NZ_BMOH01000008.1"/>
</dbReference>
<evidence type="ECO:0000313" key="2">
    <source>
        <dbReference type="Proteomes" id="UP000267535"/>
    </source>
</evidence>
<dbReference type="SUPFAM" id="SSF54001">
    <property type="entry name" value="Cysteine proteinases"/>
    <property type="match status" value="1"/>
</dbReference>
<gene>
    <name evidence="1" type="ORF">EHS89_15225</name>
</gene>
<dbReference type="Gene3D" id="3.90.1720.10">
    <property type="entry name" value="endopeptidase domain like (from Nostoc punctiforme)"/>
    <property type="match status" value="1"/>
</dbReference>
<protein>
    <submittedName>
        <fullName evidence="1">Lipo-like protein</fullName>
    </submittedName>
</protein>
<dbReference type="OrthoDB" id="1550427at2"/>
<sequence length="251" mass="28233">MLQLLETLGSRLARYLSDPRNEPQHVATSSPEKLASCIRKGDVLLVEGTSRISTTIKYLTQSTWSHAAICIGHALDSPDTGGSARTLMEADVNDGVRAVPLSHYYDQHTRLCRPIGLTETEIDRMIQFLIARLGDQYDHKNVFDLARYLFPTPPVPVSWRQKMLQLGSGDPTRAICSSLIAEGFQSVHYPILPSVTQTEVNGVITARYYRQHHSFFSPRDFDVSPYFKVIKPMVEGGFDYQNILCWGDAEE</sequence>
<dbReference type="Proteomes" id="UP000267535">
    <property type="component" value="Unassembled WGS sequence"/>
</dbReference>
<keyword evidence="2" id="KW-1185">Reference proteome</keyword>
<dbReference type="AlphaFoldDB" id="A0A3P1SKX9"/>
<organism evidence="1 2">
    <name type="scientific">Amphritea balenae</name>
    <dbReference type="NCBI Taxonomy" id="452629"/>
    <lineage>
        <taxon>Bacteria</taxon>
        <taxon>Pseudomonadati</taxon>
        <taxon>Pseudomonadota</taxon>
        <taxon>Gammaproteobacteria</taxon>
        <taxon>Oceanospirillales</taxon>
        <taxon>Oceanospirillaceae</taxon>
        <taxon>Amphritea</taxon>
    </lineage>
</organism>
<dbReference type="InterPro" id="IPR024453">
    <property type="entry name" value="Peptidase_C92"/>
</dbReference>
<proteinExistence type="predicted"/>
<name>A0A3P1SKX9_9GAMM</name>
<comment type="caution">
    <text evidence="1">The sequence shown here is derived from an EMBL/GenBank/DDBJ whole genome shotgun (WGS) entry which is preliminary data.</text>
</comment>